<comment type="cofactor">
    <cofactor evidence="1">
        <name>Mg(2+)</name>
        <dbReference type="ChEBI" id="CHEBI:18420"/>
    </cofactor>
</comment>
<evidence type="ECO:0000256" key="8">
    <source>
        <dbReference type="ARBA" id="ARBA00048689"/>
    </source>
</evidence>
<accession>A0A1G5DD79</accession>
<keyword evidence="5" id="KW-0460">Magnesium</keyword>
<evidence type="ECO:0000256" key="4">
    <source>
        <dbReference type="ARBA" id="ARBA00022679"/>
    </source>
</evidence>
<sequence length="208" mass="23180">MKVSVVVPAYNEEQRIEGVLYPIYNNPIIDEIIVVDDGSTDKTSQVVRKYSVKLITLPQNNGKASAVKKGLSLCKGEIIVLLDADLIGLTANHIVELVMPISFAEAEMTIGVFKGGRVITDMAQKIAPNLSGQRAFNRSLINDILNMDTSGYSMEVALTKLIREKNISTKKIILSNISHVTKEEKLGLIKGTHWRFLMYKDIVKYWLS</sequence>
<dbReference type="CDD" id="cd04179">
    <property type="entry name" value="DPM_DPG-synthase_like"/>
    <property type="match status" value="1"/>
</dbReference>
<proteinExistence type="inferred from homology"/>
<comment type="catalytic activity">
    <reaction evidence="8">
        <text>(2R)-3-phosphoglycerate + UDP-alpha-D-glucose = (2R)-2-O-(alpha-D-glucopyranosyl)-3-phospho-glycerate + UDP + H(+)</text>
        <dbReference type="Rhea" id="RHEA:31319"/>
        <dbReference type="ChEBI" id="CHEBI:15378"/>
        <dbReference type="ChEBI" id="CHEBI:58223"/>
        <dbReference type="ChEBI" id="CHEBI:58272"/>
        <dbReference type="ChEBI" id="CHEBI:58885"/>
        <dbReference type="ChEBI" id="CHEBI:62600"/>
        <dbReference type="EC" id="2.4.1.266"/>
    </reaction>
    <physiologicalReaction direction="left-to-right" evidence="8">
        <dbReference type="Rhea" id="RHEA:31320"/>
    </physiologicalReaction>
</comment>
<comment type="catalytic activity">
    <reaction evidence="9">
        <text>an NDP-alpha-D-glucose + (2R)-3-phosphoglycerate = (2R)-2-O-(alpha-D-glucopyranosyl)-3-phospho-glycerate + a ribonucleoside 5'-diphosphate + H(+)</text>
        <dbReference type="Rhea" id="RHEA:47244"/>
        <dbReference type="ChEBI" id="CHEBI:15378"/>
        <dbReference type="ChEBI" id="CHEBI:57930"/>
        <dbReference type="ChEBI" id="CHEBI:58272"/>
        <dbReference type="ChEBI" id="CHEBI:62600"/>
        <dbReference type="ChEBI" id="CHEBI:76533"/>
        <dbReference type="EC" id="2.4.1.266"/>
    </reaction>
    <physiologicalReaction direction="left-to-right" evidence="9">
        <dbReference type="Rhea" id="RHEA:47245"/>
    </physiologicalReaction>
</comment>
<dbReference type="RefSeq" id="WP_207647868.1">
    <property type="nucleotide sequence ID" value="NZ_FMUS01000004.1"/>
</dbReference>
<evidence type="ECO:0000256" key="9">
    <source>
        <dbReference type="ARBA" id="ARBA00048997"/>
    </source>
</evidence>
<dbReference type="STRING" id="1120976.SAMN03080606_00874"/>
<dbReference type="InterPro" id="IPR050256">
    <property type="entry name" value="Glycosyltransferase_2"/>
</dbReference>
<evidence type="ECO:0000256" key="6">
    <source>
        <dbReference type="ARBA" id="ARBA00039022"/>
    </source>
</evidence>
<dbReference type="GO" id="GO:0016757">
    <property type="term" value="F:glycosyltransferase activity"/>
    <property type="evidence" value="ECO:0007669"/>
    <property type="project" value="UniProtKB-KW"/>
</dbReference>
<dbReference type="Gene3D" id="3.90.550.10">
    <property type="entry name" value="Spore Coat Polysaccharide Biosynthesis Protein SpsA, Chain A"/>
    <property type="match status" value="1"/>
</dbReference>
<evidence type="ECO:0000259" key="10">
    <source>
        <dbReference type="Pfam" id="PF00535"/>
    </source>
</evidence>
<dbReference type="PANTHER" id="PTHR48090">
    <property type="entry name" value="UNDECAPRENYL-PHOSPHATE 4-DEOXY-4-FORMAMIDO-L-ARABINOSE TRANSFERASE-RELATED"/>
    <property type="match status" value="1"/>
</dbReference>
<organism evidence="11 12">
    <name type="scientific">Alkaliphilus peptidifermentans DSM 18978</name>
    <dbReference type="NCBI Taxonomy" id="1120976"/>
    <lineage>
        <taxon>Bacteria</taxon>
        <taxon>Bacillati</taxon>
        <taxon>Bacillota</taxon>
        <taxon>Clostridia</taxon>
        <taxon>Peptostreptococcales</taxon>
        <taxon>Natronincolaceae</taxon>
        <taxon>Alkaliphilus</taxon>
    </lineage>
</organism>
<gene>
    <name evidence="11" type="ORF">SAMN03080606_00874</name>
</gene>
<comment type="similarity">
    <text evidence="2">Belongs to the glycosyltransferase 2 family.</text>
</comment>
<dbReference type="InterPro" id="IPR001173">
    <property type="entry name" value="Glyco_trans_2-like"/>
</dbReference>
<evidence type="ECO:0000256" key="5">
    <source>
        <dbReference type="ARBA" id="ARBA00022842"/>
    </source>
</evidence>
<evidence type="ECO:0000313" key="12">
    <source>
        <dbReference type="Proteomes" id="UP000198636"/>
    </source>
</evidence>
<dbReference type="AlphaFoldDB" id="A0A1G5DD79"/>
<evidence type="ECO:0000256" key="3">
    <source>
        <dbReference type="ARBA" id="ARBA00022676"/>
    </source>
</evidence>
<dbReference type="SUPFAM" id="SSF53448">
    <property type="entry name" value="Nucleotide-diphospho-sugar transferases"/>
    <property type="match status" value="1"/>
</dbReference>
<dbReference type="PANTHER" id="PTHR48090:SF10">
    <property type="entry name" value="GLUCOSYL-3-PHOSPHOGLYCERATE SYNTHASE"/>
    <property type="match status" value="1"/>
</dbReference>
<dbReference type="EC" id="2.4.1.266" evidence="6"/>
<feature type="domain" description="Glycosyltransferase 2-like" evidence="10">
    <location>
        <begin position="4"/>
        <end position="114"/>
    </location>
</feature>
<dbReference type="EMBL" id="FMUS01000004">
    <property type="protein sequence ID" value="SCY12692.1"/>
    <property type="molecule type" value="Genomic_DNA"/>
</dbReference>
<dbReference type="InterPro" id="IPR029044">
    <property type="entry name" value="Nucleotide-diphossugar_trans"/>
</dbReference>
<dbReference type="Pfam" id="PF00535">
    <property type="entry name" value="Glycos_transf_2"/>
    <property type="match status" value="1"/>
</dbReference>
<keyword evidence="4 11" id="KW-0808">Transferase</keyword>
<reference evidence="11 12" key="1">
    <citation type="submission" date="2016-10" db="EMBL/GenBank/DDBJ databases">
        <authorList>
            <person name="de Groot N.N."/>
        </authorList>
    </citation>
    <scope>NUCLEOTIDE SEQUENCE [LARGE SCALE GENOMIC DNA]</scope>
    <source>
        <strain evidence="11 12">DSM 18978</strain>
    </source>
</reference>
<evidence type="ECO:0000256" key="7">
    <source>
        <dbReference type="ARBA" id="ARBA00040894"/>
    </source>
</evidence>
<dbReference type="Proteomes" id="UP000198636">
    <property type="component" value="Unassembled WGS sequence"/>
</dbReference>
<keyword evidence="3" id="KW-0328">Glycosyltransferase</keyword>
<name>A0A1G5DD79_9FIRM</name>
<evidence type="ECO:0000256" key="2">
    <source>
        <dbReference type="ARBA" id="ARBA00006739"/>
    </source>
</evidence>
<protein>
    <recommendedName>
        <fullName evidence="7">Glucosyl-3-phosphoglycerate synthase</fullName>
        <ecNumber evidence="6">2.4.1.266</ecNumber>
    </recommendedName>
</protein>
<keyword evidence="12" id="KW-1185">Reference proteome</keyword>
<evidence type="ECO:0000256" key="1">
    <source>
        <dbReference type="ARBA" id="ARBA00001946"/>
    </source>
</evidence>
<evidence type="ECO:0000313" key="11">
    <source>
        <dbReference type="EMBL" id="SCY12692.1"/>
    </source>
</evidence>